<keyword evidence="8 12" id="KW-0812">Transmembrane</keyword>
<accession>A0ABT3ZRH8</accession>
<dbReference type="EMBL" id="JAPMXC010000006">
    <property type="protein sequence ID" value="MCY0388877.1"/>
    <property type="molecule type" value="Genomic_DNA"/>
</dbReference>
<dbReference type="PANTHER" id="PTHR30558">
    <property type="entry name" value="EXBD MEMBRANE COMPONENT OF PMF-DRIVEN MACROMOLECULE IMPORT SYSTEM"/>
    <property type="match status" value="1"/>
</dbReference>
<evidence type="ECO:0000256" key="8">
    <source>
        <dbReference type="ARBA" id="ARBA00022692"/>
    </source>
</evidence>
<gene>
    <name evidence="14" type="ORF">OVY01_17015</name>
</gene>
<dbReference type="InterPro" id="IPR003400">
    <property type="entry name" value="ExbD"/>
</dbReference>
<keyword evidence="7" id="KW-0997">Cell inner membrane</keyword>
<organism evidence="14 15">
    <name type="scientific">Robbsia betulipollinis</name>
    <dbReference type="NCBI Taxonomy" id="2981849"/>
    <lineage>
        <taxon>Bacteria</taxon>
        <taxon>Pseudomonadati</taxon>
        <taxon>Pseudomonadota</taxon>
        <taxon>Betaproteobacteria</taxon>
        <taxon>Burkholderiales</taxon>
        <taxon>Burkholderiaceae</taxon>
        <taxon>Robbsia</taxon>
    </lineage>
</organism>
<evidence type="ECO:0000256" key="4">
    <source>
        <dbReference type="ARBA" id="ARBA00011471"/>
    </source>
</evidence>
<evidence type="ECO:0000256" key="2">
    <source>
        <dbReference type="ARBA" id="ARBA00004249"/>
    </source>
</evidence>
<evidence type="ECO:0000256" key="13">
    <source>
        <dbReference type="SAM" id="Phobius"/>
    </source>
</evidence>
<proteinExistence type="inferred from homology"/>
<sequence>MAFGSFDPASRQARPPVLAEINMTPLIDVMLVLLVIFILAAPLFARSLALDLPKAQVAAVPPSTAPVIALAIDRAGRLSWNGTVITTAELARRLRDAAALTPQPDIAFSADRTTPYQRITDVMAAAQRAGMSRFGFVVAGGG</sequence>
<feature type="transmembrane region" description="Helical" evidence="13">
    <location>
        <begin position="26"/>
        <end position="45"/>
    </location>
</feature>
<keyword evidence="15" id="KW-1185">Reference proteome</keyword>
<dbReference type="Proteomes" id="UP001082899">
    <property type="component" value="Unassembled WGS sequence"/>
</dbReference>
<evidence type="ECO:0000256" key="6">
    <source>
        <dbReference type="ARBA" id="ARBA00022475"/>
    </source>
</evidence>
<evidence type="ECO:0000256" key="11">
    <source>
        <dbReference type="ARBA" id="ARBA00023136"/>
    </source>
</evidence>
<evidence type="ECO:0000256" key="10">
    <source>
        <dbReference type="ARBA" id="ARBA00022989"/>
    </source>
</evidence>
<keyword evidence="6" id="KW-1003">Cell membrane</keyword>
<comment type="similarity">
    <text evidence="3 12">Belongs to the ExbD/TolR family.</text>
</comment>
<comment type="caution">
    <text evidence="14">The sequence shown here is derived from an EMBL/GenBank/DDBJ whole genome shotgun (WGS) entry which is preliminary data.</text>
</comment>
<dbReference type="Pfam" id="PF02472">
    <property type="entry name" value="ExbD"/>
    <property type="match status" value="1"/>
</dbReference>
<comment type="function">
    <text evidence="1">Involved in the TonB-dependent energy-dependent transport of various receptor-bound substrates.</text>
</comment>
<evidence type="ECO:0000256" key="9">
    <source>
        <dbReference type="ARBA" id="ARBA00022927"/>
    </source>
</evidence>
<evidence type="ECO:0000256" key="5">
    <source>
        <dbReference type="ARBA" id="ARBA00022448"/>
    </source>
</evidence>
<comment type="subcellular location">
    <subcellularLocation>
        <location evidence="2">Cell inner membrane</location>
        <topology evidence="2">Single-pass type II membrane protein</topology>
    </subcellularLocation>
    <subcellularLocation>
        <location evidence="12">Cell membrane</location>
        <topology evidence="12">Single-pass type II membrane protein</topology>
    </subcellularLocation>
</comment>
<evidence type="ECO:0000313" key="15">
    <source>
        <dbReference type="Proteomes" id="UP001082899"/>
    </source>
</evidence>
<comment type="subunit">
    <text evidence="4">The accessory proteins ExbB and ExbD seem to form a complex with TonB.</text>
</comment>
<dbReference type="RefSeq" id="WP_267848755.1">
    <property type="nucleotide sequence ID" value="NZ_JAPMXC010000006.1"/>
</dbReference>
<keyword evidence="10 13" id="KW-1133">Transmembrane helix</keyword>
<evidence type="ECO:0000256" key="3">
    <source>
        <dbReference type="ARBA" id="ARBA00005811"/>
    </source>
</evidence>
<dbReference type="Gene3D" id="3.30.420.270">
    <property type="match status" value="1"/>
</dbReference>
<evidence type="ECO:0000256" key="12">
    <source>
        <dbReference type="RuleBase" id="RU003879"/>
    </source>
</evidence>
<evidence type="ECO:0000313" key="14">
    <source>
        <dbReference type="EMBL" id="MCY0388877.1"/>
    </source>
</evidence>
<evidence type="ECO:0000256" key="1">
    <source>
        <dbReference type="ARBA" id="ARBA00003540"/>
    </source>
</evidence>
<keyword evidence="9 12" id="KW-0653">Protein transport</keyword>
<protein>
    <submittedName>
        <fullName evidence="14">Biopolymer transporter ExbD</fullName>
    </submittedName>
</protein>
<evidence type="ECO:0000256" key="7">
    <source>
        <dbReference type="ARBA" id="ARBA00022519"/>
    </source>
</evidence>
<keyword evidence="11 13" id="KW-0472">Membrane</keyword>
<dbReference type="PANTHER" id="PTHR30558:SF12">
    <property type="entry name" value="BIOPOLYMER TRANSPORT PROTEIN EXBD"/>
    <property type="match status" value="1"/>
</dbReference>
<name>A0ABT3ZRH8_9BURK</name>
<reference evidence="14" key="1">
    <citation type="submission" date="2022-11" db="EMBL/GenBank/DDBJ databases">
        <title>Robbsia betulipollinis sp. nov., isolated from pollen of birch (Betula pendula).</title>
        <authorList>
            <person name="Shi H."/>
            <person name="Ambika Manirajan B."/>
            <person name="Ratering S."/>
            <person name="Geissler-Plaum R."/>
            <person name="Schnell S."/>
        </authorList>
    </citation>
    <scope>NUCLEOTIDE SEQUENCE</scope>
    <source>
        <strain evidence="14">Bb-Pol-6</strain>
    </source>
</reference>
<keyword evidence="5 12" id="KW-0813">Transport</keyword>